<reference evidence="2 3" key="1">
    <citation type="journal article" date="2019" name="ISME J.">
        <title>Candidatus Macondimonas diazotrophica, a novel gammaproteobacterial genus dominating crude-oil-contaminated coastal sediments.</title>
        <authorList>
            <person name="Karthikeyan S."/>
            <person name="Konstantinidis K."/>
        </authorList>
    </citation>
    <scope>NUCLEOTIDE SEQUENCE [LARGE SCALE GENOMIC DNA]</scope>
    <source>
        <strain evidence="2 3">KTK01</strain>
    </source>
</reference>
<accession>A0A4Z0FEY8</accession>
<feature type="transmembrane region" description="Helical" evidence="1">
    <location>
        <begin position="59"/>
        <end position="81"/>
    </location>
</feature>
<comment type="caution">
    <text evidence="2">The sequence shown here is derived from an EMBL/GenBank/DDBJ whole genome shotgun (WGS) entry which is preliminary data.</text>
</comment>
<gene>
    <name evidence="2" type="ORF">E4680_00280</name>
</gene>
<protein>
    <submittedName>
        <fullName evidence="2">Uncharacterized protein</fullName>
    </submittedName>
</protein>
<feature type="transmembrane region" description="Helical" evidence="1">
    <location>
        <begin position="30"/>
        <end position="52"/>
    </location>
</feature>
<dbReference type="AlphaFoldDB" id="A0A4Z0FEY8"/>
<keyword evidence="1" id="KW-0812">Transmembrane</keyword>
<keyword evidence="3" id="KW-1185">Reference proteome</keyword>
<evidence type="ECO:0000313" key="3">
    <source>
        <dbReference type="Proteomes" id="UP000297890"/>
    </source>
</evidence>
<evidence type="ECO:0000313" key="2">
    <source>
        <dbReference type="EMBL" id="TFZ84021.1"/>
    </source>
</evidence>
<organism evidence="2 3">
    <name type="scientific">Candidatus Macondimonas diazotrophica</name>
    <dbReference type="NCBI Taxonomy" id="2305248"/>
    <lineage>
        <taxon>Bacteria</taxon>
        <taxon>Pseudomonadati</taxon>
        <taxon>Pseudomonadota</taxon>
        <taxon>Gammaproteobacteria</taxon>
        <taxon>Chromatiales</taxon>
        <taxon>Ectothiorhodospiraceae</taxon>
        <taxon>Candidatus Macondimonas</taxon>
    </lineage>
</organism>
<name>A0A4Z0FEY8_9GAMM</name>
<dbReference type="Proteomes" id="UP000297890">
    <property type="component" value="Unassembled WGS sequence"/>
</dbReference>
<keyword evidence="1" id="KW-0472">Membrane</keyword>
<evidence type="ECO:0000256" key="1">
    <source>
        <dbReference type="SAM" id="Phobius"/>
    </source>
</evidence>
<keyword evidence="1" id="KW-1133">Transmembrane helix</keyword>
<dbReference type="RefSeq" id="WP_135280380.1">
    <property type="nucleotide sequence ID" value="NZ_SRIO01000001.1"/>
</dbReference>
<feature type="transmembrane region" description="Helical" evidence="1">
    <location>
        <begin position="93"/>
        <end position="115"/>
    </location>
</feature>
<dbReference type="EMBL" id="SRIO01000001">
    <property type="protein sequence ID" value="TFZ84021.1"/>
    <property type="molecule type" value="Genomic_DNA"/>
</dbReference>
<sequence>MLYLALIIFVMVFLGGLLLAYRHFTHDTVPITMAMGHGAGGVVGLVVLYFAAGSIGTTALWWAFWLYVLAALGGCSVTIYSRFLGHDAPRFMIVGHGLVAVLGCTALTLGVLGIVTA</sequence>
<proteinExistence type="predicted"/>